<evidence type="ECO:0000256" key="1">
    <source>
        <dbReference type="ARBA" id="ARBA00022737"/>
    </source>
</evidence>
<dbReference type="InterPro" id="IPR011990">
    <property type="entry name" value="TPR-like_helical_dom_sf"/>
</dbReference>
<dbReference type="PROSITE" id="PS51375">
    <property type="entry name" value="PPR"/>
    <property type="match status" value="1"/>
</dbReference>
<evidence type="ECO:0000313" key="3">
    <source>
        <dbReference type="EMBL" id="CAK9270829.1"/>
    </source>
</evidence>
<dbReference type="InterPro" id="IPR046960">
    <property type="entry name" value="PPR_At4g14850-like_plant"/>
</dbReference>
<dbReference type="Proteomes" id="UP001497444">
    <property type="component" value="Chromosome 3"/>
</dbReference>
<keyword evidence="4" id="KW-1185">Reference proteome</keyword>
<evidence type="ECO:0000256" key="2">
    <source>
        <dbReference type="PROSITE-ProRule" id="PRU00708"/>
    </source>
</evidence>
<evidence type="ECO:0008006" key="5">
    <source>
        <dbReference type="Google" id="ProtNLM"/>
    </source>
</evidence>
<keyword evidence="1" id="KW-0677">Repeat</keyword>
<dbReference type="InterPro" id="IPR002885">
    <property type="entry name" value="PPR_rpt"/>
</dbReference>
<dbReference type="PANTHER" id="PTHR47926">
    <property type="entry name" value="PENTATRICOPEPTIDE REPEAT-CONTAINING PROTEIN"/>
    <property type="match status" value="1"/>
</dbReference>
<dbReference type="PANTHER" id="PTHR47926:SF347">
    <property type="entry name" value="PENTATRICOPEPTIDE REPEAT-CONTAINING PROTEIN"/>
    <property type="match status" value="1"/>
</dbReference>
<accession>A0ABP0WVE7</accession>
<feature type="repeat" description="PPR" evidence="2">
    <location>
        <begin position="57"/>
        <end position="91"/>
    </location>
</feature>
<gene>
    <name evidence="3" type="ORF">CSSPJE1EN1_LOCUS16307</name>
</gene>
<evidence type="ECO:0000313" key="4">
    <source>
        <dbReference type="Proteomes" id="UP001497444"/>
    </source>
</evidence>
<reference evidence="3" key="1">
    <citation type="submission" date="2024-02" db="EMBL/GenBank/DDBJ databases">
        <authorList>
            <consortium name="ELIXIR-Norway"/>
            <consortium name="Elixir Norway"/>
        </authorList>
    </citation>
    <scope>NUCLEOTIDE SEQUENCE</scope>
</reference>
<dbReference type="Pfam" id="PF01535">
    <property type="entry name" value="PPR"/>
    <property type="match status" value="2"/>
</dbReference>
<protein>
    <recommendedName>
        <fullName evidence="5">Pentatricopeptide repeat-containing protein</fullName>
    </recommendedName>
</protein>
<name>A0ABP0WVE7_9BRYO</name>
<proteinExistence type="predicted"/>
<dbReference type="EMBL" id="OZ020098">
    <property type="protein sequence ID" value="CAK9270829.1"/>
    <property type="molecule type" value="Genomic_DNA"/>
</dbReference>
<dbReference type="Gene3D" id="1.25.40.10">
    <property type="entry name" value="Tetratricopeptide repeat domain"/>
    <property type="match status" value="1"/>
</dbReference>
<sequence>MHVPVSWHLKREGVFMNRLLRVVESNVFVGNSLVDMYAKFGSIEDAWRVFSRVPMCNVVAWTAIILDHVKCGEGQQALAFYQQMYLEGVEPNPAYFVGVSIMALEEGRCVHQQINQSGYKSDVFVGVQPDPGIFVTMLNACASVVALEEGFQVEKQISQSSSHSDIFTGSCLVDTYMPNVGSLRTLGGCSMGCLPIMLSVGMP</sequence>
<organism evidence="3 4">
    <name type="scientific">Sphagnum jensenii</name>
    <dbReference type="NCBI Taxonomy" id="128206"/>
    <lineage>
        <taxon>Eukaryota</taxon>
        <taxon>Viridiplantae</taxon>
        <taxon>Streptophyta</taxon>
        <taxon>Embryophyta</taxon>
        <taxon>Bryophyta</taxon>
        <taxon>Sphagnophytina</taxon>
        <taxon>Sphagnopsida</taxon>
        <taxon>Sphagnales</taxon>
        <taxon>Sphagnaceae</taxon>
        <taxon>Sphagnum</taxon>
    </lineage>
</organism>